<dbReference type="RefSeq" id="WP_208176903.1">
    <property type="nucleotide sequence ID" value="NZ_JAGETZ010000010.1"/>
</dbReference>
<keyword evidence="5" id="KW-0804">Transcription</keyword>
<dbReference type="PANTHER" id="PTHR46577:SF1">
    <property type="entry name" value="HTH-TYPE TRANSCRIPTIONAL REGULATORY PROTEIN GABR"/>
    <property type="match status" value="1"/>
</dbReference>
<evidence type="ECO:0000256" key="1">
    <source>
        <dbReference type="ARBA" id="ARBA00005384"/>
    </source>
</evidence>
<evidence type="ECO:0000256" key="3">
    <source>
        <dbReference type="ARBA" id="ARBA00023015"/>
    </source>
</evidence>
<dbReference type="PROSITE" id="PS50949">
    <property type="entry name" value="HTH_GNTR"/>
    <property type="match status" value="1"/>
</dbReference>
<keyword evidence="4" id="KW-0238">DNA-binding</keyword>
<reference evidence="8 9" key="1">
    <citation type="submission" date="2021-03" db="EMBL/GenBank/DDBJ databases">
        <authorList>
            <person name="Kim M.K."/>
        </authorList>
    </citation>
    <scope>NUCLEOTIDE SEQUENCE [LARGE SCALE GENOMIC DNA]</scope>
    <source>
        <strain evidence="8 9">BT442</strain>
    </source>
</reference>
<evidence type="ECO:0000256" key="4">
    <source>
        <dbReference type="ARBA" id="ARBA00023125"/>
    </source>
</evidence>
<dbReference type="Pfam" id="PF00155">
    <property type="entry name" value="Aminotran_1_2"/>
    <property type="match status" value="1"/>
</dbReference>
<keyword evidence="2" id="KW-0663">Pyridoxal phosphate</keyword>
<feature type="domain" description="HTH gntR-type" evidence="7">
    <location>
        <begin position="17"/>
        <end position="85"/>
    </location>
</feature>
<comment type="caution">
    <text evidence="8">The sequence shown here is derived from an EMBL/GenBank/DDBJ whole genome shotgun (WGS) entry which is preliminary data.</text>
</comment>
<dbReference type="CDD" id="cd07377">
    <property type="entry name" value="WHTH_GntR"/>
    <property type="match status" value="1"/>
</dbReference>
<dbReference type="PANTHER" id="PTHR46577">
    <property type="entry name" value="HTH-TYPE TRANSCRIPTIONAL REGULATORY PROTEIN GABR"/>
    <property type="match status" value="1"/>
</dbReference>
<dbReference type="InterPro" id="IPR036390">
    <property type="entry name" value="WH_DNA-bd_sf"/>
</dbReference>
<evidence type="ECO:0000313" key="9">
    <source>
        <dbReference type="Proteomes" id="UP000664369"/>
    </source>
</evidence>
<dbReference type="SMART" id="SM00345">
    <property type="entry name" value="HTH_GNTR"/>
    <property type="match status" value="1"/>
</dbReference>
<evidence type="ECO:0000259" key="7">
    <source>
        <dbReference type="PROSITE" id="PS50949"/>
    </source>
</evidence>
<dbReference type="InterPro" id="IPR051446">
    <property type="entry name" value="HTH_trans_reg/aminotransferase"/>
</dbReference>
<comment type="similarity">
    <text evidence="1">In the C-terminal section; belongs to the class-I pyridoxal-phosphate-dependent aminotransferase family.</text>
</comment>
<accession>A0ABS3QJK9</accession>
<dbReference type="InterPro" id="IPR000524">
    <property type="entry name" value="Tscrpt_reg_HTH_GntR"/>
</dbReference>
<dbReference type="CDD" id="cd00609">
    <property type="entry name" value="AAT_like"/>
    <property type="match status" value="1"/>
</dbReference>
<feature type="region of interest" description="Disordered" evidence="6">
    <location>
        <begin position="84"/>
        <end position="121"/>
    </location>
</feature>
<dbReference type="InterPro" id="IPR015421">
    <property type="entry name" value="PyrdxlP-dep_Trfase_major"/>
</dbReference>
<evidence type="ECO:0000256" key="5">
    <source>
        <dbReference type="ARBA" id="ARBA00023163"/>
    </source>
</evidence>
<sequence length="497" mass="54414">MLRAWDTNFHPTFAAGRAVYLQISELIATEIRRGRLQPGTALPGTREIAKQLGVNRKTAVLAYEELLAQGWLEAQTTRGTFVSSQLPESTPTAFAPAAGRPVEAPGFRWQDPSEPEQPPVAIPGALVFNDGTPDARLAPVATLASAYRRVMQGRGRRNQLGYDNPLGSLPLREALSRMLNQDRGLSTTPASICLTRGTQMALYLTARLLLQPGDVVAVENPGYPPAWQTFRLLGAELAPVRVDEEGLCVDELEALCQRRPVRALYLTPHHQFPTTVTLRAARRVQLLALAARYGVAIIEDDYDHEFHFHYQPMLPLASADPHGVVIYISSLSKLIAPALRVGYVTGPAAFVAALGRLRALIDRQGDTVLEQAVADLIDEGEIKRHTRRAHAEYHTRRDALADALRQLAGNFVEFVLPAGGMALWVTFREDVDLELVTEELARRKVVITPGSRYYLEGPAANSVRMGYAALTPAELAHAVEQLGAVLRQHTSGAKSTT</sequence>
<dbReference type="SUPFAM" id="SSF46785">
    <property type="entry name" value="Winged helix' DNA-binding domain"/>
    <property type="match status" value="1"/>
</dbReference>
<name>A0ABS3QJK9_9BACT</name>
<dbReference type="InterPro" id="IPR004839">
    <property type="entry name" value="Aminotransferase_I/II_large"/>
</dbReference>
<proteinExistence type="inferred from homology"/>
<evidence type="ECO:0000313" key="8">
    <source>
        <dbReference type="EMBL" id="MBO2011208.1"/>
    </source>
</evidence>
<evidence type="ECO:0000256" key="2">
    <source>
        <dbReference type="ARBA" id="ARBA00022898"/>
    </source>
</evidence>
<evidence type="ECO:0000256" key="6">
    <source>
        <dbReference type="SAM" id="MobiDB-lite"/>
    </source>
</evidence>
<gene>
    <name evidence="8" type="ORF">J4E00_19250</name>
</gene>
<keyword evidence="8" id="KW-0808">Transferase</keyword>
<dbReference type="Proteomes" id="UP000664369">
    <property type="component" value="Unassembled WGS sequence"/>
</dbReference>
<dbReference type="SUPFAM" id="SSF53383">
    <property type="entry name" value="PLP-dependent transferases"/>
    <property type="match status" value="1"/>
</dbReference>
<keyword evidence="9" id="KW-1185">Reference proteome</keyword>
<dbReference type="InterPro" id="IPR036388">
    <property type="entry name" value="WH-like_DNA-bd_sf"/>
</dbReference>
<keyword evidence="3" id="KW-0805">Transcription regulation</keyword>
<organism evidence="8 9">
    <name type="scientific">Hymenobacter negativus</name>
    <dbReference type="NCBI Taxonomy" id="2795026"/>
    <lineage>
        <taxon>Bacteria</taxon>
        <taxon>Pseudomonadati</taxon>
        <taxon>Bacteroidota</taxon>
        <taxon>Cytophagia</taxon>
        <taxon>Cytophagales</taxon>
        <taxon>Hymenobacteraceae</taxon>
        <taxon>Hymenobacter</taxon>
    </lineage>
</organism>
<dbReference type="Gene3D" id="3.40.640.10">
    <property type="entry name" value="Type I PLP-dependent aspartate aminotransferase-like (Major domain)"/>
    <property type="match status" value="1"/>
</dbReference>
<protein>
    <submittedName>
        <fullName evidence="8">PLP-dependent aminotransferase family protein</fullName>
    </submittedName>
</protein>
<dbReference type="Pfam" id="PF00392">
    <property type="entry name" value="GntR"/>
    <property type="match status" value="1"/>
</dbReference>
<keyword evidence="8" id="KW-0032">Aminotransferase</keyword>
<dbReference type="GO" id="GO:0008483">
    <property type="term" value="F:transaminase activity"/>
    <property type="evidence" value="ECO:0007669"/>
    <property type="project" value="UniProtKB-KW"/>
</dbReference>
<dbReference type="Gene3D" id="1.10.10.10">
    <property type="entry name" value="Winged helix-like DNA-binding domain superfamily/Winged helix DNA-binding domain"/>
    <property type="match status" value="1"/>
</dbReference>
<dbReference type="EMBL" id="JAGETZ010000010">
    <property type="protein sequence ID" value="MBO2011208.1"/>
    <property type="molecule type" value="Genomic_DNA"/>
</dbReference>
<dbReference type="InterPro" id="IPR015424">
    <property type="entry name" value="PyrdxlP-dep_Trfase"/>
</dbReference>